<dbReference type="Proteomes" id="UP000308652">
    <property type="component" value="Unassembled WGS sequence"/>
</dbReference>
<gene>
    <name evidence="1" type="ORF">BDQ12DRAFT_715166</name>
</gene>
<name>A0A5C3LP35_9AGAR</name>
<sequence length="200" mass="22801">MSIRGTHGNKALIEGKTRVTSMRKDMKKQQVTEKILSIGPLSATPRLLIANCWGFYAGSSRRLQMREDSALAKHRKVEFNFSGVTVKVHAGQHKVVQNSFSHNVLIPQRTILAIYSMLRHWQNRQESLILILFFPNVNPPEEDTILEIDIQPDTSPVIYVLLEGSSASIRRYISQRILAFDSDYLMDARREMTGRLSGYV</sequence>
<reference evidence="1 2" key="1">
    <citation type="journal article" date="2019" name="Nat. Ecol. Evol.">
        <title>Megaphylogeny resolves global patterns of mushroom evolution.</title>
        <authorList>
            <person name="Varga T."/>
            <person name="Krizsan K."/>
            <person name="Foldi C."/>
            <person name="Dima B."/>
            <person name="Sanchez-Garcia M."/>
            <person name="Sanchez-Ramirez S."/>
            <person name="Szollosi G.J."/>
            <person name="Szarkandi J.G."/>
            <person name="Papp V."/>
            <person name="Albert L."/>
            <person name="Andreopoulos W."/>
            <person name="Angelini C."/>
            <person name="Antonin V."/>
            <person name="Barry K.W."/>
            <person name="Bougher N.L."/>
            <person name="Buchanan P."/>
            <person name="Buyck B."/>
            <person name="Bense V."/>
            <person name="Catcheside P."/>
            <person name="Chovatia M."/>
            <person name="Cooper J."/>
            <person name="Damon W."/>
            <person name="Desjardin D."/>
            <person name="Finy P."/>
            <person name="Geml J."/>
            <person name="Haridas S."/>
            <person name="Hughes K."/>
            <person name="Justo A."/>
            <person name="Karasinski D."/>
            <person name="Kautmanova I."/>
            <person name="Kiss B."/>
            <person name="Kocsube S."/>
            <person name="Kotiranta H."/>
            <person name="LaButti K.M."/>
            <person name="Lechner B.E."/>
            <person name="Liimatainen K."/>
            <person name="Lipzen A."/>
            <person name="Lukacs Z."/>
            <person name="Mihaltcheva S."/>
            <person name="Morgado L.N."/>
            <person name="Niskanen T."/>
            <person name="Noordeloos M.E."/>
            <person name="Ohm R.A."/>
            <person name="Ortiz-Santana B."/>
            <person name="Ovrebo C."/>
            <person name="Racz N."/>
            <person name="Riley R."/>
            <person name="Savchenko A."/>
            <person name="Shiryaev A."/>
            <person name="Soop K."/>
            <person name="Spirin V."/>
            <person name="Szebenyi C."/>
            <person name="Tomsovsky M."/>
            <person name="Tulloss R.E."/>
            <person name="Uehling J."/>
            <person name="Grigoriev I.V."/>
            <person name="Vagvolgyi C."/>
            <person name="Papp T."/>
            <person name="Martin F.M."/>
            <person name="Miettinen O."/>
            <person name="Hibbett D.S."/>
            <person name="Nagy L.G."/>
        </authorList>
    </citation>
    <scope>NUCLEOTIDE SEQUENCE [LARGE SCALE GENOMIC DNA]</scope>
    <source>
        <strain evidence="1 2">CBS 166.37</strain>
    </source>
</reference>
<keyword evidence="2" id="KW-1185">Reference proteome</keyword>
<dbReference type="EMBL" id="ML213629">
    <property type="protein sequence ID" value="TFK34660.1"/>
    <property type="molecule type" value="Genomic_DNA"/>
</dbReference>
<evidence type="ECO:0000313" key="1">
    <source>
        <dbReference type="EMBL" id="TFK34660.1"/>
    </source>
</evidence>
<dbReference type="AlphaFoldDB" id="A0A5C3LP35"/>
<evidence type="ECO:0000313" key="2">
    <source>
        <dbReference type="Proteomes" id="UP000308652"/>
    </source>
</evidence>
<accession>A0A5C3LP35</accession>
<organism evidence="1 2">
    <name type="scientific">Crucibulum laeve</name>
    <dbReference type="NCBI Taxonomy" id="68775"/>
    <lineage>
        <taxon>Eukaryota</taxon>
        <taxon>Fungi</taxon>
        <taxon>Dikarya</taxon>
        <taxon>Basidiomycota</taxon>
        <taxon>Agaricomycotina</taxon>
        <taxon>Agaricomycetes</taxon>
        <taxon>Agaricomycetidae</taxon>
        <taxon>Agaricales</taxon>
        <taxon>Agaricineae</taxon>
        <taxon>Nidulariaceae</taxon>
        <taxon>Crucibulum</taxon>
    </lineage>
</organism>
<protein>
    <submittedName>
        <fullName evidence="1">Uncharacterized protein</fullName>
    </submittedName>
</protein>
<proteinExistence type="predicted"/>